<reference evidence="2" key="1">
    <citation type="submission" date="2021-01" db="EMBL/GenBank/DDBJ databases">
        <title>Whole genome shotgun sequence of Rhizocola hellebori NBRC 109834.</title>
        <authorList>
            <person name="Komaki H."/>
            <person name="Tamura T."/>
        </authorList>
    </citation>
    <scope>NUCLEOTIDE SEQUENCE</scope>
    <source>
        <strain evidence="2">NBRC 109834</strain>
    </source>
</reference>
<keyword evidence="1" id="KW-0472">Membrane</keyword>
<dbReference type="EMBL" id="BONY01000047">
    <property type="protein sequence ID" value="GIH08303.1"/>
    <property type="molecule type" value="Genomic_DNA"/>
</dbReference>
<gene>
    <name evidence="2" type="ORF">Rhe02_63700</name>
</gene>
<keyword evidence="1" id="KW-0812">Transmembrane</keyword>
<dbReference type="RefSeq" id="WP_203912061.1">
    <property type="nucleotide sequence ID" value="NZ_BONY01000047.1"/>
</dbReference>
<comment type="caution">
    <text evidence="2">The sequence shown here is derived from an EMBL/GenBank/DDBJ whole genome shotgun (WGS) entry which is preliminary data.</text>
</comment>
<name>A0A8J3QES9_9ACTN</name>
<proteinExistence type="predicted"/>
<evidence type="ECO:0000256" key="1">
    <source>
        <dbReference type="SAM" id="Phobius"/>
    </source>
</evidence>
<evidence type="ECO:0000313" key="3">
    <source>
        <dbReference type="Proteomes" id="UP000612899"/>
    </source>
</evidence>
<accession>A0A8J3QES9</accession>
<sequence length="1050" mass="118562">MTATKDDKLGEELAELARQLLLWLKNHDLPGIPELAYVPIEDLNLYAGTYHRFDRRLYNRFDPRLLPKAWANHKDELSRLFGLGMLVKYVLLVENKNDDVTLPDGRVFGRNRIVAHANIPIDKPGGLITVQPSLGSRTADDKTMAQTRTYEFSAIANRVDLVWDDMAAGKQALFRFPFVLDYTPPRREYEVNVKNVPIPQQLERRDREFREHLYTNATYHDSKKVGRDEGGDYYQKWREKAPLNTQDRQFQPSKLSDEYLKECFTEFVMKEGDTYLLIDLPHAQFLYRLLMEPPRGNPFGPPRFTVQLMFSLAGAGAPPPGGGIRFPVEAVIFRAIDGAGEPPRMTYGKIDYRKSLDKRHSVDYKAYVRWYYGDEELKYRNDSEWLDAFMDVFFADQSYPMELTVTAPAVAPDREKLFLGALREEASQSQPGPIKDRLNELIAWCDDKNLGKRRYVLTQGMMVSGRQVIGVSPRFDVYEWNPDTKHVTVIQLTDWLTDNEVGALAADIYENTAGMLPFITLVTWGGVIVMTGGVVGVPVVMTNVARSLVKTLVTHAVGSAIAKNAAAAARRILMAELIAAAMSLVPKNDNLVFQFIHGVFEGFGGGAAEHYLSETDERVKRAINQAPRLILNHVTKNGYQAILVFNKVRVALVRIAGVIRSLRVVLTDKNAKLIAEQLNKFSQYAGTGFLVVVFVVIYLDWAYRSRWDKNIEDWVKKQQQTLKWMVETTGNEIADIARDLREELVPASGPPPQDPSKIVRKYNQRMSGTVTSKLRDGVKSVPAVADYLEMIFERIGIRNWNELKNLGITDVMERGVDALAAAAPHHARKLGEAVGELIGTIMLERKIVSDKTRAGTGVVFDRRQSDRAAKTMLAGGTWRALLEFAIHPFAELHNLPASLKRGLEEQGGVDRPKLTRVQDRDTAFRDFIQSLIGNEEELTRRLAKLAADADLEKNIRKLVASAAAKITPPTLGDLLKKHNDDWPADAVMFLLYTWLRVGVRHFGEMFDLLNDDQPYGKVFKLADLLDILGLDLPMDDQTLASLRATFVNKQ</sequence>
<feature type="transmembrane region" description="Helical" evidence="1">
    <location>
        <begin position="681"/>
        <end position="699"/>
    </location>
</feature>
<keyword evidence="1" id="KW-1133">Transmembrane helix</keyword>
<keyword evidence="3" id="KW-1185">Reference proteome</keyword>
<protein>
    <submittedName>
        <fullName evidence="2">Uncharacterized protein</fullName>
    </submittedName>
</protein>
<dbReference type="AlphaFoldDB" id="A0A8J3QES9"/>
<dbReference type="Proteomes" id="UP000612899">
    <property type="component" value="Unassembled WGS sequence"/>
</dbReference>
<organism evidence="2 3">
    <name type="scientific">Rhizocola hellebori</name>
    <dbReference type="NCBI Taxonomy" id="1392758"/>
    <lineage>
        <taxon>Bacteria</taxon>
        <taxon>Bacillati</taxon>
        <taxon>Actinomycetota</taxon>
        <taxon>Actinomycetes</taxon>
        <taxon>Micromonosporales</taxon>
        <taxon>Micromonosporaceae</taxon>
        <taxon>Rhizocola</taxon>
    </lineage>
</organism>
<evidence type="ECO:0000313" key="2">
    <source>
        <dbReference type="EMBL" id="GIH08303.1"/>
    </source>
</evidence>